<feature type="compositionally biased region" description="Low complexity" evidence="1">
    <location>
        <begin position="25"/>
        <end position="44"/>
    </location>
</feature>
<dbReference type="KEGG" id="aon:DEH84_17625"/>
<feature type="chain" id="PRO_5015858514" evidence="2">
    <location>
        <begin position="23"/>
        <end position="69"/>
    </location>
</feature>
<evidence type="ECO:0000313" key="4">
    <source>
        <dbReference type="Proteomes" id="UP000244892"/>
    </source>
</evidence>
<name>A0A2U8FYB1_9BURK</name>
<dbReference type="AlphaFoldDB" id="A0A2U8FYB1"/>
<feature type="region of interest" description="Disordered" evidence="1">
    <location>
        <begin position="25"/>
        <end position="49"/>
    </location>
</feature>
<accession>A0A2U8FYB1</accession>
<organism evidence="3 4">
    <name type="scientific">Aquabacterium olei</name>
    <dbReference type="NCBI Taxonomy" id="1296669"/>
    <lineage>
        <taxon>Bacteria</taxon>
        <taxon>Pseudomonadati</taxon>
        <taxon>Pseudomonadota</taxon>
        <taxon>Betaproteobacteria</taxon>
        <taxon>Burkholderiales</taxon>
        <taxon>Aquabacterium</taxon>
    </lineage>
</organism>
<keyword evidence="2" id="KW-0732">Signal</keyword>
<evidence type="ECO:0000313" key="3">
    <source>
        <dbReference type="EMBL" id="AWI55414.1"/>
    </source>
</evidence>
<feature type="signal peptide" evidence="2">
    <location>
        <begin position="1"/>
        <end position="22"/>
    </location>
</feature>
<sequence length="69" mass="7243">MNLSKNAIACLLSLFVAGGACATGADAPQAPAQDSAAAQSTTAPKAGKRLKQEVNWYTTPGWKFMTREE</sequence>
<keyword evidence="3" id="KW-0614">Plasmid</keyword>
<dbReference type="Proteomes" id="UP000244892">
    <property type="component" value="Plasmid pTB101"/>
</dbReference>
<gene>
    <name evidence="3" type="ORF">DEH84_17625</name>
</gene>
<keyword evidence="4" id="KW-1185">Reference proteome</keyword>
<proteinExistence type="predicted"/>
<dbReference type="PROSITE" id="PS51257">
    <property type="entry name" value="PROKAR_LIPOPROTEIN"/>
    <property type="match status" value="1"/>
</dbReference>
<dbReference type="EMBL" id="CP029211">
    <property type="protein sequence ID" value="AWI55414.1"/>
    <property type="molecule type" value="Genomic_DNA"/>
</dbReference>
<reference evidence="3 4" key="1">
    <citation type="submission" date="2018-05" db="EMBL/GenBank/DDBJ databases">
        <title>complete genome sequence of Aquabacterium olei NBRC 110486.</title>
        <authorList>
            <person name="Tang B."/>
            <person name="Chang J."/>
            <person name="Zhang L."/>
            <person name="Yang H."/>
        </authorList>
    </citation>
    <scope>NUCLEOTIDE SEQUENCE [LARGE SCALE GENOMIC DNA]</scope>
    <source>
        <strain evidence="3 4">NBRC 110486</strain>
        <plasmid evidence="4">Plasmid ptb101</plasmid>
    </source>
</reference>
<geneLocation type="plasmid" evidence="4">
    <name>ptb101</name>
</geneLocation>
<evidence type="ECO:0000256" key="1">
    <source>
        <dbReference type="SAM" id="MobiDB-lite"/>
    </source>
</evidence>
<protein>
    <submittedName>
        <fullName evidence="3">Uncharacterized protein</fullName>
    </submittedName>
</protein>
<dbReference type="RefSeq" id="WP_109038527.1">
    <property type="nucleotide sequence ID" value="NZ_CP029211.1"/>
</dbReference>
<evidence type="ECO:0000256" key="2">
    <source>
        <dbReference type="SAM" id="SignalP"/>
    </source>
</evidence>